<feature type="compositionally biased region" description="Basic residues" evidence="1">
    <location>
        <begin position="59"/>
        <end position="70"/>
    </location>
</feature>
<evidence type="ECO:0000313" key="3">
    <source>
        <dbReference type="Proteomes" id="UP001199106"/>
    </source>
</evidence>
<accession>A0AAD4IB11</accession>
<keyword evidence="3" id="KW-1185">Reference proteome</keyword>
<protein>
    <submittedName>
        <fullName evidence="2">Uncharacterized protein</fullName>
    </submittedName>
</protein>
<evidence type="ECO:0000313" key="2">
    <source>
        <dbReference type="EMBL" id="KAG9191192.1"/>
    </source>
</evidence>
<dbReference type="EMBL" id="JAANER010000004">
    <property type="protein sequence ID" value="KAG9191192.1"/>
    <property type="molecule type" value="Genomic_DNA"/>
</dbReference>
<dbReference type="Proteomes" id="UP001199106">
    <property type="component" value="Unassembled WGS sequence"/>
</dbReference>
<reference evidence="2" key="1">
    <citation type="submission" date="2021-07" db="EMBL/GenBank/DDBJ databases">
        <title>Genome Resource of American Ginseng Black Spot Pathogen Alternaria panax.</title>
        <authorList>
            <person name="Qiu C."/>
            <person name="Wang W."/>
            <person name="Liu Z."/>
        </authorList>
    </citation>
    <scope>NUCLEOTIDE SEQUENCE</scope>
    <source>
        <strain evidence="2">BNCC115425</strain>
    </source>
</reference>
<feature type="region of interest" description="Disordered" evidence="1">
    <location>
        <begin position="50"/>
        <end position="75"/>
    </location>
</feature>
<comment type="caution">
    <text evidence="2">The sequence shown here is derived from an EMBL/GenBank/DDBJ whole genome shotgun (WGS) entry which is preliminary data.</text>
</comment>
<organism evidence="2 3">
    <name type="scientific">Alternaria panax</name>
    <dbReference type="NCBI Taxonomy" id="48097"/>
    <lineage>
        <taxon>Eukaryota</taxon>
        <taxon>Fungi</taxon>
        <taxon>Dikarya</taxon>
        <taxon>Ascomycota</taxon>
        <taxon>Pezizomycotina</taxon>
        <taxon>Dothideomycetes</taxon>
        <taxon>Pleosporomycetidae</taxon>
        <taxon>Pleosporales</taxon>
        <taxon>Pleosporineae</taxon>
        <taxon>Pleosporaceae</taxon>
        <taxon>Alternaria</taxon>
        <taxon>Alternaria sect. Panax</taxon>
    </lineage>
</organism>
<evidence type="ECO:0000256" key="1">
    <source>
        <dbReference type="SAM" id="MobiDB-lite"/>
    </source>
</evidence>
<proteinExistence type="predicted"/>
<name>A0AAD4IB11_9PLEO</name>
<sequence>MERPNFPPPFSKTSYIGRVIPSEELRDEVKSSKWIEKLFPVTSAGVRAYTSTDTNTSTRRSKRVAQRHTRSNSPLSALPPEIRGHILHYALVGLCSIFMRTWQEKDKLGQKYHVVDEQPADQAINEQAMYHLMSSPALPVFGIRIAYGVVNYGNIDLLIQDFRSGFTYLGNLPKNLQKVSFELSAAPQFNDHVSQVGCLRSTKFLKDELRRIGNTLVSALGALSVEKECSKWTLTVTSAAYRRAKNL</sequence>
<dbReference type="AlphaFoldDB" id="A0AAD4IB11"/>
<gene>
    <name evidence="2" type="ORF">G6011_09280</name>
</gene>